<organism evidence="3 4">
    <name type="scientific">Macrosiphum euphorbiae</name>
    <name type="common">potato aphid</name>
    <dbReference type="NCBI Taxonomy" id="13131"/>
    <lineage>
        <taxon>Eukaryota</taxon>
        <taxon>Metazoa</taxon>
        <taxon>Ecdysozoa</taxon>
        <taxon>Arthropoda</taxon>
        <taxon>Hexapoda</taxon>
        <taxon>Insecta</taxon>
        <taxon>Pterygota</taxon>
        <taxon>Neoptera</taxon>
        <taxon>Paraneoptera</taxon>
        <taxon>Hemiptera</taxon>
        <taxon>Sternorrhyncha</taxon>
        <taxon>Aphidomorpha</taxon>
        <taxon>Aphidoidea</taxon>
        <taxon>Aphididae</taxon>
        <taxon>Macrosiphini</taxon>
        <taxon>Macrosiphum</taxon>
    </lineage>
</organism>
<gene>
    <name evidence="3" type="ORF">MEUPH1_LOCUS28934</name>
</gene>
<dbReference type="Gene3D" id="3.30.560.10">
    <property type="entry name" value="Glucose Oxidase, domain 3"/>
    <property type="match status" value="1"/>
</dbReference>
<dbReference type="EMBL" id="CARXXK010001328">
    <property type="protein sequence ID" value="CAI6375435.1"/>
    <property type="molecule type" value="Genomic_DNA"/>
</dbReference>
<name>A0AAV0Y3L9_9HEMI</name>
<evidence type="ECO:0000259" key="2">
    <source>
        <dbReference type="Pfam" id="PF00732"/>
    </source>
</evidence>
<dbReference type="InterPro" id="IPR000172">
    <property type="entry name" value="GMC_OxRdtase_N"/>
</dbReference>
<accession>A0AAV0Y3L9</accession>
<keyword evidence="4" id="KW-1185">Reference proteome</keyword>
<dbReference type="InterPro" id="IPR036188">
    <property type="entry name" value="FAD/NAD-bd_sf"/>
</dbReference>
<dbReference type="GO" id="GO:0016614">
    <property type="term" value="F:oxidoreductase activity, acting on CH-OH group of donors"/>
    <property type="evidence" value="ECO:0007669"/>
    <property type="project" value="InterPro"/>
</dbReference>
<evidence type="ECO:0000313" key="3">
    <source>
        <dbReference type="EMBL" id="CAI6375435.1"/>
    </source>
</evidence>
<dbReference type="PANTHER" id="PTHR11552:SF217">
    <property type="entry name" value="GLUCOSE DEHYDROGENASE [FAD, QUINONE]"/>
    <property type="match status" value="1"/>
</dbReference>
<reference evidence="3 4" key="1">
    <citation type="submission" date="2023-01" db="EMBL/GenBank/DDBJ databases">
        <authorList>
            <person name="Whitehead M."/>
        </authorList>
    </citation>
    <scope>NUCLEOTIDE SEQUENCE [LARGE SCALE GENOMIC DNA]</scope>
</reference>
<dbReference type="InterPro" id="IPR012132">
    <property type="entry name" value="GMC_OxRdtase"/>
</dbReference>
<comment type="similarity">
    <text evidence="1">Belongs to the GMC oxidoreductase family.</text>
</comment>
<evidence type="ECO:0000313" key="4">
    <source>
        <dbReference type="Proteomes" id="UP001160148"/>
    </source>
</evidence>
<evidence type="ECO:0000256" key="1">
    <source>
        <dbReference type="ARBA" id="ARBA00010790"/>
    </source>
</evidence>
<feature type="domain" description="Glucose-methanol-choline oxidoreductase N-terminal" evidence="2">
    <location>
        <begin position="2"/>
        <end position="84"/>
    </location>
</feature>
<proteinExistence type="inferred from homology"/>
<protein>
    <recommendedName>
        <fullName evidence="2">Glucose-methanol-choline oxidoreductase N-terminal domain-containing protein</fullName>
    </recommendedName>
</protein>
<sequence>MLNATVARVLIDSKKKAAYGVEVYTNGRAMTIGARQEVIPSGGAVASPQLLLLSGVEPKDDLRAVGVPVVHDLPGVGRNLHNHVAFFVNFRINDTSTTPLNWATAMEYLLFRDGLMSGTGISEVNVQVRQPRRRQPRPAVLLWWCYWPTTPRPARWVKSRAVAWATAGEPST</sequence>
<dbReference type="Proteomes" id="UP001160148">
    <property type="component" value="Unassembled WGS sequence"/>
</dbReference>
<dbReference type="PANTHER" id="PTHR11552">
    <property type="entry name" value="GLUCOSE-METHANOL-CHOLINE GMC OXIDOREDUCTASE"/>
    <property type="match status" value="1"/>
</dbReference>
<dbReference type="GO" id="GO:0050660">
    <property type="term" value="F:flavin adenine dinucleotide binding"/>
    <property type="evidence" value="ECO:0007669"/>
    <property type="project" value="InterPro"/>
</dbReference>
<dbReference type="Pfam" id="PF00732">
    <property type="entry name" value="GMC_oxred_N"/>
    <property type="match status" value="1"/>
</dbReference>
<comment type="caution">
    <text evidence="3">The sequence shown here is derived from an EMBL/GenBank/DDBJ whole genome shotgun (WGS) entry which is preliminary data.</text>
</comment>
<dbReference type="SUPFAM" id="SSF51905">
    <property type="entry name" value="FAD/NAD(P)-binding domain"/>
    <property type="match status" value="1"/>
</dbReference>
<dbReference type="Gene3D" id="3.50.50.60">
    <property type="entry name" value="FAD/NAD(P)-binding domain"/>
    <property type="match status" value="1"/>
</dbReference>
<dbReference type="AlphaFoldDB" id="A0AAV0Y3L9"/>